<dbReference type="EMBL" id="LOJF01000001">
    <property type="protein sequence ID" value="KUH59326.1"/>
    <property type="molecule type" value="Genomic_DNA"/>
</dbReference>
<organism evidence="2 3">
    <name type="scientific">Tractidigestivibacter scatoligenes</name>
    <name type="common">Olsenella scatoligenes</name>
    <dbReference type="NCBI Taxonomy" id="1299998"/>
    <lineage>
        <taxon>Bacteria</taxon>
        <taxon>Bacillati</taxon>
        <taxon>Actinomycetota</taxon>
        <taxon>Coriobacteriia</taxon>
        <taxon>Coriobacteriales</taxon>
        <taxon>Atopobiaceae</taxon>
        <taxon>Tractidigestivibacter</taxon>
    </lineage>
</organism>
<dbReference type="Proteomes" id="UP000054078">
    <property type="component" value="Unassembled WGS sequence"/>
</dbReference>
<evidence type="ECO:0000313" key="3">
    <source>
        <dbReference type="Proteomes" id="UP000054078"/>
    </source>
</evidence>
<feature type="region of interest" description="Disordered" evidence="1">
    <location>
        <begin position="126"/>
        <end position="168"/>
    </location>
</feature>
<dbReference type="AlphaFoldDB" id="A0A100YX62"/>
<evidence type="ECO:0000256" key="1">
    <source>
        <dbReference type="SAM" id="MobiDB-lite"/>
    </source>
</evidence>
<evidence type="ECO:0000313" key="2">
    <source>
        <dbReference type="EMBL" id="KUH59326.1"/>
    </source>
</evidence>
<dbReference type="STRING" id="1299998.AUL39_03125"/>
<accession>A0A100YX62</accession>
<protein>
    <recommendedName>
        <fullName evidence="4">DNA gyrase</fullName>
    </recommendedName>
</protein>
<evidence type="ECO:0008006" key="4">
    <source>
        <dbReference type="Google" id="ProtNLM"/>
    </source>
</evidence>
<comment type="caution">
    <text evidence="2">The sequence shown here is derived from an EMBL/GenBank/DDBJ whole genome shotgun (WGS) entry which is preliminary data.</text>
</comment>
<feature type="compositionally biased region" description="Basic and acidic residues" evidence="1">
    <location>
        <begin position="155"/>
        <end position="168"/>
    </location>
</feature>
<sequence length="168" mass="18868">MEGERDGRVVVTLHENFVREHIRYTDRRTGEEREFNQARVPSGTVVGGTDYGGWEFTPLSAGPSALRGERWRDLPLPADRQVLLRRSVLDAEGNPVLGEDGRRVRESARVDPAELRDAIVEGRRRWAREHSQGRALGTRASEAREGSRGIAGDARQAREQGGRGQWDE</sequence>
<reference evidence="2 3" key="1">
    <citation type="submission" date="2015-12" db="EMBL/GenBank/DDBJ databases">
        <title>Draft Genome Sequence of Olsenella scatoligenes SK9K4T; a Producer of 3-Methylindole- (skatole) and 4-Methylphenol- (p-cresol) Isolated from Pig Feces.</title>
        <authorList>
            <person name="Li X."/>
            <person name="Borg B."/>
            <person name="Canibe N."/>
        </authorList>
    </citation>
    <scope>NUCLEOTIDE SEQUENCE [LARGE SCALE GENOMIC DNA]</scope>
    <source>
        <strain evidence="2 3">SK9K4</strain>
    </source>
</reference>
<name>A0A100YX62_TRASO</name>
<gene>
    <name evidence="2" type="ORF">AUL39_03125</name>
</gene>
<proteinExistence type="predicted"/>
<keyword evidence="3" id="KW-1185">Reference proteome</keyword>
<dbReference type="RefSeq" id="WP_059053504.1">
    <property type="nucleotide sequence ID" value="NZ_LOJF01000001.1"/>
</dbReference>